<protein>
    <recommendedName>
        <fullName evidence="2">Fibronectin type-III domain-containing protein</fullName>
    </recommendedName>
</protein>
<evidence type="ECO:0000313" key="4">
    <source>
        <dbReference type="Proteomes" id="UP000198832"/>
    </source>
</evidence>
<evidence type="ECO:0000259" key="2">
    <source>
        <dbReference type="PROSITE" id="PS50853"/>
    </source>
</evidence>
<dbReference type="GO" id="GO:0005975">
    <property type="term" value="P:carbohydrate metabolic process"/>
    <property type="evidence" value="ECO:0007669"/>
    <property type="project" value="UniProtKB-ARBA"/>
</dbReference>
<dbReference type="AlphaFoldDB" id="A0A1I1MHB8"/>
<feature type="signal peptide" evidence="1">
    <location>
        <begin position="1"/>
        <end position="29"/>
    </location>
</feature>
<dbReference type="STRING" id="574651.SAMN04487968_11278"/>
<name>A0A1I1MHB8_9ACTN</name>
<dbReference type="Proteomes" id="UP000198832">
    <property type="component" value="Unassembled WGS sequence"/>
</dbReference>
<dbReference type="EMBL" id="FOLB01000012">
    <property type="protein sequence ID" value="SFC84212.1"/>
    <property type="molecule type" value="Genomic_DNA"/>
</dbReference>
<accession>A0A1I1MHB8</accession>
<dbReference type="Pfam" id="PF08924">
    <property type="entry name" value="Rv2525c_GlyHyd-like"/>
    <property type="match status" value="1"/>
</dbReference>
<dbReference type="PROSITE" id="PS50853">
    <property type="entry name" value="FN3"/>
    <property type="match status" value="1"/>
</dbReference>
<keyword evidence="4" id="KW-1185">Reference proteome</keyword>
<dbReference type="InterPro" id="IPR017853">
    <property type="entry name" value="GH"/>
</dbReference>
<organism evidence="3 4">
    <name type="scientific">Nocardioides terrae</name>
    <dbReference type="NCBI Taxonomy" id="574651"/>
    <lineage>
        <taxon>Bacteria</taxon>
        <taxon>Bacillati</taxon>
        <taxon>Actinomycetota</taxon>
        <taxon>Actinomycetes</taxon>
        <taxon>Propionibacteriales</taxon>
        <taxon>Nocardioidaceae</taxon>
        <taxon>Nocardioides</taxon>
    </lineage>
</organism>
<dbReference type="InterPro" id="IPR003961">
    <property type="entry name" value="FN3_dom"/>
</dbReference>
<proteinExistence type="predicted"/>
<keyword evidence="1" id="KW-0732">Signal</keyword>
<evidence type="ECO:0000313" key="3">
    <source>
        <dbReference type="EMBL" id="SFC84212.1"/>
    </source>
</evidence>
<feature type="chain" id="PRO_5011554819" description="Fibronectin type-III domain-containing protein" evidence="1">
    <location>
        <begin position="30"/>
        <end position="487"/>
    </location>
</feature>
<dbReference type="InterPro" id="IPR013783">
    <property type="entry name" value="Ig-like_fold"/>
</dbReference>
<dbReference type="SUPFAM" id="SSF51445">
    <property type="entry name" value="(Trans)glycosidases"/>
    <property type="match status" value="1"/>
</dbReference>
<feature type="domain" description="Fibronectin type-III" evidence="2">
    <location>
        <begin position="298"/>
        <end position="389"/>
    </location>
</feature>
<dbReference type="OrthoDB" id="3780551at2"/>
<dbReference type="Gene3D" id="2.60.40.10">
    <property type="entry name" value="Immunoglobulins"/>
    <property type="match status" value="1"/>
</dbReference>
<sequence length="487" mass="51828">MPRLGSVLAATVTAAALATSILAAAPADASPLAINGPADTPPAPASRASVPAPAAGHQLMFDTCDTPSIGAIRAWQQSSPFRAIAAYIPARSDYDMWYCRNHASVDNLNPSWVNQVLAGGWNIMPIQVGLQAPCSSFSKRMSGSASTARAQGAAAASDAATRVRALGIPASSPVVADIEAYPQGGSCSKAVRAYVGGWTTRLHQVGLRSAVYGSKASTITDMVHSSDVRPDVIWVADYNGQATTAFDATVVPASMWAGSRVSQFTGGTTLSYGGVTMNVDQDAVQSSVWDHTGPRLAAKQPPRATRSKRVRIGWHAVDPSGVRSYHVRFRHNRGHWKSSKKLRSTRRNNQVFSFKPGDRWCVQSRATDRVGNTSAWSPARCTTRFTDDRSLRAGKGWKRVHGSYLGTGTKTVRKGVVLRGRRVSGRHVGVILHGRSTVGIYIGGHLVGQVRGNGTKWITLPATHSGRIALRTLTRGRVVVGGYAVTA</sequence>
<evidence type="ECO:0000256" key="1">
    <source>
        <dbReference type="SAM" id="SignalP"/>
    </source>
</evidence>
<dbReference type="RefSeq" id="WP_091125570.1">
    <property type="nucleotide sequence ID" value="NZ_FOLB01000012.1"/>
</dbReference>
<dbReference type="Gene3D" id="3.20.20.80">
    <property type="entry name" value="Glycosidases"/>
    <property type="match status" value="1"/>
</dbReference>
<reference evidence="3 4" key="1">
    <citation type="submission" date="2016-10" db="EMBL/GenBank/DDBJ databases">
        <authorList>
            <person name="de Groot N.N."/>
        </authorList>
    </citation>
    <scope>NUCLEOTIDE SEQUENCE [LARGE SCALE GENOMIC DNA]</scope>
    <source>
        <strain evidence="3 4">CGMCC 1.7056</strain>
    </source>
</reference>
<dbReference type="InterPro" id="IPR015020">
    <property type="entry name" value="Rv2525c-like_Glyco_Hydro-like"/>
</dbReference>
<gene>
    <name evidence="3" type="ORF">SAMN04487968_11278</name>
</gene>